<gene>
    <name evidence="2" type="ORF">Fot_41271</name>
</gene>
<evidence type="ECO:0000256" key="1">
    <source>
        <dbReference type="SAM" id="MobiDB-lite"/>
    </source>
</evidence>
<dbReference type="EMBL" id="JBFOLJ010000012">
    <property type="protein sequence ID" value="KAL2487979.1"/>
    <property type="molecule type" value="Genomic_DNA"/>
</dbReference>
<proteinExistence type="predicted"/>
<reference evidence="3" key="1">
    <citation type="submission" date="2024-07" db="EMBL/GenBank/DDBJ databases">
        <title>Two chromosome-level genome assemblies of Korean endemic species Abeliophyllum distichum and Forsythia ovata (Oleaceae).</title>
        <authorList>
            <person name="Jang H."/>
        </authorList>
    </citation>
    <scope>NUCLEOTIDE SEQUENCE [LARGE SCALE GENOMIC DNA]</scope>
</reference>
<sequence>MEHPPTEVKLLYCGEIAVVRSSWWWWKEVLMCGDDEHQAGGRRKGVEGFGRATIDSLGGERWMRNRLIAHTFDASENERHEPCSGKTSAMIQPSSGPLHMPSGLSWLY</sequence>
<feature type="compositionally biased region" description="Polar residues" evidence="1">
    <location>
        <begin position="85"/>
        <end position="95"/>
    </location>
</feature>
<keyword evidence="3" id="KW-1185">Reference proteome</keyword>
<feature type="region of interest" description="Disordered" evidence="1">
    <location>
        <begin position="76"/>
        <end position="108"/>
    </location>
</feature>
<protein>
    <submittedName>
        <fullName evidence="2">Uncharacterized protein</fullName>
    </submittedName>
</protein>
<name>A0ABD1RIU7_9LAMI</name>
<comment type="caution">
    <text evidence="2">The sequence shown here is derived from an EMBL/GenBank/DDBJ whole genome shotgun (WGS) entry which is preliminary data.</text>
</comment>
<organism evidence="2 3">
    <name type="scientific">Forsythia ovata</name>
    <dbReference type="NCBI Taxonomy" id="205694"/>
    <lineage>
        <taxon>Eukaryota</taxon>
        <taxon>Viridiplantae</taxon>
        <taxon>Streptophyta</taxon>
        <taxon>Embryophyta</taxon>
        <taxon>Tracheophyta</taxon>
        <taxon>Spermatophyta</taxon>
        <taxon>Magnoliopsida</taxon>
        <taxon>eudicotyledons</taxon>
        <taxon>Gunneridae</taxon>
        <taxon>Pentapetalae</taxon>
        <taxon>asterids</taxon>
        <taxon>lamiids</taxon>
        <taxon>Lamiales</taxon>
        <taxon>Oleaceae</taxon>
        <taxon>Forsythieae</taxon>
        <taxon>Forsythia</taxon>
    </lineage>
</organism>
<evidence type="ECO:0000313" key="2">
    <source>
        <dbReference type="EMBL" id="KAL2487979.1"/>
    </source>
</evidence>
<dbReference type="Proteomes" id="UP001604277">
    <property type="component" value="Unassembled WGS sequence"/>
</dbReference>
<dbReference type="AlphaFoldDB" id="A0ABD1RIU7"/>
<evidence type="ECO:0000313" key="3">
    <source>
        <dbReference type="Proteomes" id="UP001604277"/>
    </source>
</evidence>
<accession>A0ABD1RIU7</accession>